<protein>
    <submittedName>
        <fullName evidence="1">DUF6516 family protein</fullName>
    </submittedName>
</protein>
<name>A0ABT9EB32_9PROT</name>
<accession>A0ABT9EB32</accession>
<sequence>MADEAMQRLLDYDRRRYWLANGWSIRFRVVEVPVTTGRPHGIKYAFTLHDVDRTRLLGFDNAHGLPRVQAYDHRPRFRRTAELVAYNWRGADELICDFFAAVEAACRMEGVPFEFEAADVELEPEDDDGTEEPV</sequence>
<dbReference type="Proteomes" id="UP001243009">
    <property type="component" value="Unassembled WGS sequence"/>
</dbReference>
<evidence type="ECO:0000313" key="1">
    <source>
        <dbReference type="EMBL" id="MDO9713115.1"/>
    </source>
</evidence>
<dbReference type="InterPro" id="IPR045397">
    <property type="entry name" value="TumE-like"/>
</dbReference>
<proteinExistence type="predicted"/>
<dbReference type="RefSeq" id="WP_305107974.1">
    <property type="nucleotide sequence ID" value="NZ_JAUTWS010000071.1"/>
</dbReference>
<evidence type="ECO:0000313" key="2">
    <source>
        <dbReference type="Proteomes" id="UP001243009"/>
    </source>
</evidence>
<gene>
    <name evidence="1" type="ORF">Q7A36_32605</name>
</gene>
<comment type="caution">
    <text evidence="1">The sequence shown here is derived from an EMBL/GenBank/DDBJ whole genome shotgun (WGS) entry which is preliminary data.</text>
</comment>
<reference evidence="1 2" key="1">
    <citation type="submission" date="2023-08" db="EMBL/GenBank/DDBJ databases">
        <title>The draft genome sequence of Paracraurococcus sp. LOR1-02.</title>
        <authorList>
            <person name="Kingkaew E."/>
            <person name="Tanasupawat S."/>
        </authorList>
    </citation>
    <scope>NUCLEOTIDE SEQUENCE [LARGE SCALE GENOMIC DNA]</scope>
    <source>
        <strain evidence="1 2">LOR1-02</strain>
    </source>
</reference>
<keyword evidence="2" id="KW-1185">Reference proteome</keyword>
<dbReference type="Pfam" id="PF20126">
    <property type="entry name" value="TumE"/>
    <property type="match status" value="1"/>
</dbReference>
<dbReference type="EMBL" id="JAUTWS010000071">
    <property type="protein sequence ID" value="MDO9713115.1"/>
    <property type="molecule type" value="Genomic_DNA"/>
</dbReference>
<organism evidence="1 2">
    <name type="scientific">Paracraurococcus lichenis</name>
    <dbReference type="NCBI Taxonomy" id="3064888"/>
    <lineage>
        <taxon>Bacteria</taxon>
        <taxon>Pseudomonadati</taxon>
        <taxon>Pseudomonadota</taxon>
        <taxon>Alphaproteobacteria</taxon>
        <taxon>Acetobacterales</taxon>
        <taxon>Roseomonadaceae</taxon>
        <taxon>Paracraurococcus</taxon>
    </lineage>
</organism>